<feature type="region of interest" description="Disordered" evidence="1">
    <location>
        <begin position="59"/>
        <end position="81"/>
    </location>
</feature>
<evidence type="ECO:0000256" key="1">
    <source>
        <dbReference type="SAM" id="MobiDB-lite"/>
    </source>
</evidence>
<protein>
    <submittedName>
        <fullName evidence="2">Uncharacterized protein</fullName>
    </submittedName>
</protein>
<feature type="compositionally biased region" description="Basic and acidic residues" evidence="1">
    <location>
        <begin position="70"/>
        <end position="81"/>
    </location>
</feature>
<gene>
    <name evidence="2" type="ORF">SOCEGT47_081270</name>
</gene>
<accession>A0A4P2QEC8</accession>
<evidence type="ECO:0000313" key="2">
    <source>
        <dbReference type="EMBL" id="AUX27533.1"/>
    </source>
</evidence>
<reference evidence="2 3" key="1">
    <citation type="submission" date="2015-09" db="EMBL/GenBank/DDBJ databases">
        <title>Sorangium comparison.</title>
        <authorList>
            <person name="Zaburannyi N."/>
            <person name="Bunk B."/>
            <person name="Overmann J."/>
            <person name="Mueller R."/>
        </authorList>
    </citation>
    <scope>NUCLEOTIDE SEQUENCE [LARGE SCALE GENOMIC DNA]</scope>
    <source>
        <strain evidence="2 3">So ceGT47</strain>
    </source>
</reference>
<dbReference type="Proteomes" id="UP000295781">
    <property type="component" value="Chromosome"/>
</dbReference>
<dbReference type="AlphaFoldDB" id="A0A4P2QEC8"/>
<proteinExistence type="predicted"/>
<organism evidence="2 3">
    <name type="scientific">Sorangium cellulosum</name>
    <name type="common">Polyangium cellulosum</name>
    <dbReference type="NCBI Taxonomy" id="56"/>
    <lineage>
        <taxon>Bacteria</taxon>
        <taxon>Pseudomonadati</taxon>
        <taxon>Myxococcota</taxon>
        <taxon>Polyangia</taxon>
        <taxon>Polyangiales</taxon>
        <taxon>Polyangiaceae</taxon>
        <taxon>Sorangium</taxon>
    </lineage>
</organism>
<evidence type="ECO:0000313" key="3">
    <source>
        <dbReference type="Proteomes" id="UP000295781"/>
    </source>
</evidence>
<dbReference type="EMBL" id="CP012670">
    <property type="protein sequence ID" value="AUX27533.1"/>
    <property type="molecule type" value="Genomic_DNA"/>
</dbReference>
<dbReference type="RefSeq" id="WP_129355861.1">
    <property type="nucleotide sequence ID" value="NZ_CP012670.1"/>
</dbReference>
<name>A0A4P2QEC8_SORCE</name>
<sequence length="81" mass="9107">MNTVRTVCESDERGTAHVAVPIGLPRRRVEIVIVWQEVDGDDTPDAHGWPPGWFERTAGTIEDPSFVRHPQGEYEAREALP</sequence>
<dbReference type="OrthoDB" id="5572510at2"/>